<dbReference type="EMBL" id="CM042884">
    <property type="protein sequence ID" value="KAI4371436.1"/>
    <property type="molecule type" value="Genomic_DNA"/>
</dbReference>
<sequence length="175" mass="19422">MAVGGSLSMFIPPIPRLCPIASSSSPRSTSSVKHLLPTICSPLREVETWRNERASSVSPCESVKIGAFVLFVAGIDFWGKELERGCLDGAGGRSLRIRMLFTGQCGDNRARSSDWFGRSDFMEDGLANIKDNPFTVAGSEKPYSPSDISWSSLIWEAYMRRIIGQISMPWVYHRK</sequence>
<evidence type="ECO:0000313" key="2">
    <source>
        <dbReference type="Proteomes" id="UP001057402"/>
    </source>
</evidence>
<reference evidence="2" key="1">
    <citation type="journal article" date="2023" name="Front. Plant Sci.">
        <title>Chromosomal-level genome assembly of Melastoma candidum provides insights into trichome evolution.</title>
        <authorList>
            <person name="Zhong Y."/>
            <person name="Wu W."/>
            <person name="Sun C."/>
            <person name="Zou P."/>
            <person name="Liu Y."/>
            <person name="Dai S."/>
            <person name="Zhou R."/>
        </authorList>
    </citation>
    <scope>NUCLEOTIDE SEQUENCE [LARGE SCALE GENOMIC DNA]</scope>
</reference>
<proteinExistence type="predicted"/>
<comment type="caution">
    <text evidence="1">The sequence shown here is derived from an EMBL/GenBank/DDBJ whole genome shotgun (WGS) entry which is preliminary data.</text>
</comment>
<evidence type="ECO:0000313" key="1">
    <source>
        <dbReference type="EMBL" id="KAI4371436.1"/>
    </source>
</evidence>
<dbReference type="Proteomes" id="UP001057402">
    <property type="component" value="Chromosome 5"/>
</dbReference>
<accession>A0ACB9R0U6</accession>
<name>A0ACB9R0U6_9MYRT</name>
<keyword evidence="2" id="KW-1185">Reference proteome</keyword>
<organism evidence="1 2">
    <name type="scientific">Melastoma candidum</name>
    <dbReference type="NCBI Taxonomy" id="119954"/>
    <lineage>
        <taxon>Eukaryota</taxon>
        <taxon>Viridiplantae</taxon>
        <taxon>Streptophyta</taxon>
        <taxon>Embryophyta</taxon>
        <taxon>Tracheophyta</taxon>
        <taxon>Spermatophyta</taxon>
        <taxon>Magnoliopsida</taxon>
        <taxon>eudicotyledons</taxon>
        <taxon>Gunneridae</taxon>
        <taxon>Pentapetalae</taxon>
        <taxon>rosids</taxon>
        <taxon>malvids</taxon>
        <taxon>Myrtales</taxon>
        <taxon>Melastomataceae</taxon>
        <taxon>Melastomatoideae</taxon>
        <taxon>Melastomateae</taxon>
        <taxon>Melastoma</taxon>
    </lineage>
</organism>
<protein>
    <submittedName>
        <fullName evidence="1">Uncharacterized protein</fullName>
    </submittedName>
</protein>
<gene>
    <name evidence="1" type="ORF">MLD38_019672</name>
</gene>